<dbReference type="InterPro" id="IPR050366">
    <property type="entry name" value="BP-dependent_transpt_permease"/>
</dbReference>
<evidence type="ECO:0000256" key="7">
    <source>
        <dbReference type="RuleBase" id="RU363032"/>
    </source>
</evidence>
<gene>
    <name evidence="9" type="ORF">ACFSXZ_26090</name>
</gene>
<reference evidence="10" key="1">
    <citation type="journal article" date="2019" name="Int. J. Syst. Evol. Microbiol.">
        <title>The Global Catalogue of Microorganisms (GCM) 10K type strain sequencing project: providing services to taxonomists for standard genome sequencing and annotation.</title>
        <authorList>
            <consortium name="The Broad Institute Genomics Platform"/>
            <consortium name="The Broad Institute Genome Sequencing Center for Infectious Disease"/>
            <person name="Wu L."/>
            <person name="Ma J."/>
        </authorList>
    </citation>
    <scope>NUCLEOTIDE SEQUENCE [LARGE SCALE GENOMIC DNA]</scope>
    <source>
        <strain evidence="10">CGMCC 4.7645</strain>
    </source>
</reference>
<comment type="subcellular location">
    <subcellularLocation>
        <location evidence="1 7">Cell membrane</location>
        <topology evidence="1 7">Multi-pass membrane protein</topology>
    </subcellularLocation>
</comment>
<dbReference type="Gene3D" id="1.10.3720.10">
    <property type="entry name" value="MetI-like"/>
    <property type="match status" value="1"/>
</dbReference>
<feature type="transmembrane region" description="Helical" evidence="7">
    <location>
        <begin position="38"/>
        <end position="58"/>
    </location>
</feature>
<dbReference type="Pfam" id="PF00528">
    <property type="entry name" value="BPD_transp_1"/>
    <property type="match status" value="1"/>
</dbReference>
<proteinExistence type="inferred from homology"/>
<evidence type="ECO:0000256" key="4">
    <source>
        <dbReference type="ARBA" id="ARBA00022692"/>
    </source>
</evidence>
<dbReference type="InterPro" id="IPR000515">
    <property type="entry name" value="MetI-like"/>
</dbReference>
<evidence type="ECO:0000256" key="2">
    <source>
        <dbReference type="ARBA" id="ARBA00022448"/>
    </source>
</evidence>
<dbReference type="CDD" id="cd06261">
    <property type="entry name" value="TM_PBP2"/>
    <property type="match status" value="1"/>
</dbReference>
<feature type="transmembrane region" description="Helical" evidence="7">
    <location>
        <begin position="101"/>
        <end position="124"/>
    </location>
</feature>
<comment type="caution">
    <text evidence="9">The sequence shown here is derived from an EMBL/GenBank/DDBJ whole genome shotgun (WGS) entry which is preliminary data.</text>
</comment>
<evidence type="ECO:0000256" key="6">
    <source>
        <dbReference type="ARBA" id="ARBA00023136"/>
    </source>
</evidence>
<dbReference type="SUPFAM" id="SSF161098">
    <property type="entry name" value="MetI-like"/>
    <property type="match status" value="1"/>
</dbReference>
<dbReference type="RefSeq" id="WP_378267835.1">
    <property type="nucleotide sequence ID" value="NZ_JBHUKR010000015.1"/>
</dbReference>
<dbReference type="EMBL" id="JBHUKR010000015">
    <property type="protein sequence ID" value="MFD2419804.1"/>
    <property type="molecule type" value="Genomic_DNA"/>
</dbReference>
<protein>
    <submittedName>
        <fullName evidence="9">ABC transporter permease</fullName>
    </submittedName>
</protein>
<feature type="domain" description="ABC transmembrane type-1" evidence="8">
    <location>
        <begin position="97"/>
        <end position="286"/>
    </location>
</feature>
<dbReference type="Proteomes" id="UP001597417">
    <property type="component" value="Unassembled WGS sequence"/>
</dbReference>
<keyword evidence="5 7" id="KW-1133">Transmembrane helix</keyword>
<evidence type="ECO:0000256" key="3">
    <source>
        <dbReference type="ARBA" id="ARBA00022475"/>
    </source>
</evidence>
<evidence type="ECO:0000259" key="8">
    <source>
        <dbReference type="PROSITE" id="PS50928"/>
    </source>
</evidence>
<comment type="similarity">
    <text evidence="7">Belongs to the binding-protein-dependent transport system permease family.</text>
</comment>
<keyword evidence="2 7" id="KW-0813">Transport</keyword>
<keyword evidence="10" id="KW-1185">Reference proteome</keyword>
<keyword evidence="4 7" id="KW-0812">Transmembrane</keyword>
<evidence type="ECO:0000313" key="9">
    <source>
        <dbReference type="EMBL" id="MFD2419804.1"/>
    </source>
</evidence>
<evidence type="ECO:0000256" key="1">
    <source>
        <dbReference type="ARBA" id="ARBA00004651"/>
    </source>
</evidence>
<dbReference type="PROSITE" id="PS50928">
    <property type="entry name" value="ABC_TM1"/>
    <property type="match status" value="1"/>
</dbReference>
<name>A0ABW5G058_9PSEU</name>
<feature type="transmembrane region" description="Helical" evidence="7">
    <location>
        <begin position="268"/>
        <end position="289"/>
    </location>
</feature>
<dbReference type="InterPro" id="IPR025966">
    <property type="entry name" value="OppC_N"/>
</dbReference>
<keyword evidence="3" id="KW-1003">Cell membrane</keyword>
<accession>A0ABW5G058</accession>
<dbReference type="PANTHER" id="PTHR43386">
    <property type="entry name" value="OLIGOPEPTIDE TRANSPORT SYSTEM PERMEASE PROTEIN APPC"/>
    <property type="match status" value="1"/>
</dbReference>
<keyword evidence="6 7" id="KW-0472">Membrane</keyword>
<sequence>MTTELIGGLARVGRTAGSGDVGKRPSALARLFRRPSTVISAGFLLLLVILAIAASWIAPHDPTAQDIAKSFAPYSGDHPLGTDDLGRDVASRLIYAVRLALLAPLISVGVALVLGVPSGLWAGLRRGVVDTVISRLADTLLSLPGLAFALAVVAVLGPGLTNAMVALGVVFAPSLFRVVRGAAMSVAEEPFVDSARAIGCSTRRTLWVHILPNVAAPLLVQTTILMGVALLAEAGLSFLGLGVQAPAASWGSMLRTAYDNQFQAPLSVLPPGIAVVLTVLAFNTLGDAIRDTMTSRGRR</sequence>
<dbReference type="InterPro" id="IPR035906">
    <property type="entry name" value="MetI-like_sf"/>
</dbReference>
<evidence type="ECO:0000313" key="10">
    <source>
        <dbReference type="Proteomes" id="UP001597417"/>
    </source>
</evidence>
<evidence type="ECO:0000256" key="5">
    <source>
        <dbReference type="ARBA" id="ARBA00022989"/>
    </source>
</evidence>
<organism evidence="9 10">
    <name type="scientific">Amycolatopsis pigmentata</name>
    <dbReference type="NCBI Taxonomy" id="450801"/>
    <lineage>
        <taxon>Bacteria</taxon>
        <taxon>Bacillati</taxon>
        <taxon>Actinomycetota</taxon>
        <taxon>Actinomycetes</taxon>
        <taxon>Pseudonocardiales</taxon>
        <taxon>Pseudonocardiaceae</taxon>
        <taxon>Amycolatopsis</taxon>
    </lineage>
</organism>
<feature type="transmembrane region" description="Helical" evidence="7">
    <location>
        <begin position="206"/>
        <end position="232"/>
    </location>
</feature>
<dbReference type="PANTHER" id="PTHR43386:SF25">
    <property type="entry name" value="PEPTIDE ABC TRANSPORTER PERMEASE PROTEIN"/>
    <property type="match status" value="1"/>
</dbReference>
<dbReference type="Pfam" id="PF12911">
    <property type="entry name" value="OppC_N"/>
    <property type="match status" value="1"/>
</dbReference>